<evidence type="ECO:0000256" key="3">
    <source>
        <dbReference type="ARBA" id="ARBA00022989"/>
    </source>
</evidence>
<feature type="transmembrane region" description="Helical" evidence="6">
    <location>
        <begin position="187"/>
        <end position="207"/>
    </location>
</feature>
<sequence>MSGSRCEAASQDGPGSPSSNVAFAPHHPPAFYAPAQLSISDSSPSNPRKHAHRSNSSSIDSTSTRRDAAQAASSQSGFQAGNVDGKDTSKIEIASGNEEEEEGEAEQHKGLAAAPSAALTQTRSEPAAIYVEWADGDPENPYNWSFRRRVMIICICIGFSAITAVNATAYGTTQSGALVDLNTTTEVYLLGNTAYLSIGIAFTPLLLAPLSEIYGRTPIYMVAVFLNAVMFIPQALAPNVYAIIFSRFVQGMAASVGNSMVGGSVSDVFPASSRGIPMAIFALGIFVGQGIGPVAGAYTSEHVGWRITFWWLCAMAFFSFALYAIGLRETRGPVLLSRKAKRLTRETGKLHRCRADDERSSFWTAVKISLCRPAVWLVTEPIVLFFSTWIGFLWGTLFLLLQGTPTVFEAYGWSEAARSSVLSVLGLGGIVGFFAHMHQEKLYNREAAKAAPDKPRPEARLYWSCVGAVLAPAAMFGFAWTGQASVHPAVPIVMLGIFASAIFPIYLAVFLYFADVFEAYASSGLAAQSWLRNVFAGSFPLFAPAMYGNLRPPVASSILGAIAAILGLCPFFLLFFGERVRGMSKVARQIAKEEEDRQESMEQQREKMRRWQERQKEKERRKMQKETSAGQRPIVQDATPHTVSETSTAHDVERDAEVKPSSCPHKEVQHSSKA</sequence>
<dbReference type="InterPro" id="IPR036259">
    <property type="entry name" value="MFS_trans_sf"/>
</dbReference>
<evidence type="ECO:0000313" key="8">
    <source>
        <dbReference type="EMBL" id="CEH12412.1"/>
    </source>
</evidence>
<evidence type="ECO:0000259" key="7">
    <source>
        <dbReference type="PROSITE" id="PS50850"/>
    </source>
</evidence>
<feature type="transmembrane region" description="Helical" evidence="6">
    <location>
        <begin position="382"/>
        <end position="401"/>
    </location>
</feature>
<feature type="transmembrane region" description="Helical" evidence="6">
    <location>
        <begin position="150"/>
        <end position="167"/>
    </location>
</feature>
<evidence type="ECO:0000313" key="9">
    <source>
        <dbReference type="Proteomes" id="UP000054845"/>
    </source>
</evidence>
<accession>A0A0P1B9Q7</accession>
<feature type="transmembrane region" description="Helical" evidence="6">
    <location>
        <begin position="554"/>
        <end position="576"/>
    </location>
</feature>
<dbReference type="InterPro" id="IPR011701">
    <property type="entry name" value="MFS"/>
</dbReference>
<feature type="transmembrane region" description="Helical" evidence="6">
    <location>
        <begin position="492"/>
        <end position="517"/>
    </location>
</feature>
<feature type="region of interest" description="Disordered" evidence="5">
    <location>
        <begin position="591"/>
        <end position="674"/>
    </location>
</feature>
<dbReference type="STRING" id="401625.A0A0P1B9Q7"/>
<feature type="compositionally biased region" description="Polar residues" evidence="5">
    <location>
        <begin position="37"/>
        <end position="46"/>
    </location>
</feature>
<keyword evidence="9" id="KW-1185">Reference proteome</keyword>
<dbReference type="CDD" id="cd17323">
    <property type="entry name" value="MFS_Tpo1_MDR_like"/>
    <property type="match status" value="1"/>
</dbReference>
<dbReference type="GO" id="GO:0005886">
    <property type="term" value="C:plasma membrane"/>
    <property type="evidence" value="ECO:0007669"/>
    <property type="project" value="TreeGrafter"/>
</dbReference>
<dbReference type="GO" id="GO:0022857">
    <property type="term" value="F:transmembrane transporter activity"/>
    <property type="evidence" value="ECO:0007669"/>
    <property type="project" value="InterPro"/>
</dbReference>
<feature type="transmembrane region" description="Helical" evidence="6">
    <location>
        <begin position="307"/>
        <end position="327"/>
    </location>
</feature>
<feature type="compositionally biased region" description="Basic and acidic residues" evidence="5">
    <location>
        <begin position="591"/>
        <end position="620"/>
    </location>
</feature>
<evidence type="ECO:0000256" key="2">
    <source>
        <dbReference type="ARBA" id="ARBA00022692"/>
    </source>
</evidence>
<comment type="subcellular location">
    <subcellularLocation>
        <location evidence="1">Membrane</location>
        <topology evidence="1">Multi-pass membrane protein</topology>
    </subcellularLocation>
</comment>
<feature type="transmembrane region" description="Helical" evidence="6">
    <location>
        <begin position="275"/>
        <end position="295"/>
    </location>
</feature>
<feature type="transmembrane region" description="Helical" evidence="6">
    <location>
        <begin position="421"/>
        <end position="438"/>
    </location>
</feature>
<dbReference type="PANTHER" id="PTHR23502:SF134">
    <property type="entry name" value="MAJOR FACILITATOR SUPERFAMILY (MFS) PROFILE DOMAIN-CONTAINING PROTEIN-RELATED"/>
    <property type="match status" value="1"/>
</dbReference>
<dbReference type="Proteomes" id="UP000054845">
    <property type="component" value="Unassembled WGS sequence"/>
</dbReference>
<evidence type="ECO:0000256" key="6">
    <source>
        <dbReference type="SAM" id="Phobius"/>
    </source>
</evidence>
<feature type="domain" description="Major facilitator superfamily (MFS) profile" evidence="7">
    <location>
        <begin position="152"/>
        <end position="581"/>
    </location>
</feature>
<dbReference type="InterPro" id="IPR020846">
    <property type="entry name" value="MFS_dom"/>
</dbReference>
<feature type="region of interest" description="Disordered" evidence="5">
    <location>
        <begin position="1"/>
        <end position="120"/>
    </location>
</feature>
<feature type="compositionally biased region" description="Basic and acidic residues" evidence="5">
    <location>
        <begin position="648"/>
        <end position="674"/>
    </location>
</feature>
<proteinExistence type="predicted"/>
<feature type="compositionally biased region" description="Low complexity" evidence="5">
    <location>
        <begin position="69"/>
        <end position="81"/>
    </location>
</feature>
<keyword evidence="2 6" id="KW-0812">Transmembrane</keyword>
<feature type="compositionally biased region" description="Low complexity" evidence="5">
    <location>
        <begin position="22"/>
        <end position="35"/>
    </location>
</feature>
<feature type="transmembrane region" description="Helical" evidence="6">
    <location>
        <begin position="459"/>
        <end position="480"/>
    </location>
</feature>
<feature type="transmembrane region" description="Helical" evidence="6">
    <location>
        <begin position="219"/>
        <end position="236"/>
    </location>
</feature>
<evidence type="ECO:0000256" key="4">
    <source>
        <dbReference type="ARBA" id="ARBA00023136"/>
    </source>
</evidence>
<dbReference type="Pfam" id="PF07690">
    <property type="entry name" value="MFS_1"/>
    <property type="match status" value="1"/>
</dbReference>
<dbReference type="PROSITE" id="PS50850">
    <property type="entry name" value="MFS"/>
    <property type="match status" value="1"/>
</dbReference>
<dbReference type="SUPFAM" id="SSF103473">
    <property type="entry name" value="MFS general substrate transporter"/>
    <property type="match status" value="1"/>
</dbReference>
<evidence type="ECO:0000256" key="1">
    <source>
        <dbReference type="ARBA" id="ARBA00004141"/>
    </source>
</evidence>
<dbReference type="EMBL" id="CCYA01000149">
    <property type="protein sequence ID" value="CEH12412.1"/>
    <property type="molecule type" value="Genomic_DNA"/>
</dbReference>
<protein>
    <submittedName>
        <fullName evidence="8">Synaptic vesicle transporter SVOP and related transporters (Major facilitator superfamily)</fullName>
    </submittedName>
</protein>
<evidence type="ECO:0000256" key="5">
    <source>
        <dbReference type="SAM" id="MobiDB-lite"/>
    </source>
</evidence>
<name>A0A0P1B9Q7_9BASI</name>
<dbReference type="Gene3D" id="1.20.1250.20">
    <property type="entry name" value="MFS general substrate transporter like domains"/>
    <property type="match status" value="1"/>
</dbReference>
<keyword evidence="3 6" id="KW-1133">Transmembrane helix</keyword>
<dbReference type="OrthoDB" id="5376138at2759"/>
<dbReference type="AlphaFoldDB" id="A0A0P1B9Q7"/>
<reference evidence="8 9" key="1">
    <citation type="submission" date="2014-09" db="EMBL/GenBank/DDBJ databases">
        <authorList>
            <person name="Magalhaes I.L.F."/>
            <person name="Oliveira U."/>
            <person name="Santos F.R."/>
            <person name="Vidigal T.H.D.A."/>
            <person name="Brescovit A.D."/>
            <person name="Santos A.J."/>
        </authorList>
    </citation>
    <scope>NUCLEOTIDE SEQUENCE [LARGE SCALE GENOMIC DNA]</scope>
</reference>
<organism evidence="8 9">
    <name type="scientific">Ceraceosorus bombacis</name>
    <dbReference type="NCBI Taxonomy" id="401625"/>
    <lineage>
        <taxon>Eukaryota</taxon>
        <taxon>Fungi</taxon>
        <taxon>Dikarya</taxon>
        <taxon>Basidiomycota</taxon>
        <taxon>Ustilaginomycotina</taxon>
        <taxon>Exobasidiomycetes</taxon>
        <taxon>Ceraceosorales</taxon>
        <taxon>Ceraceosoraceae</taxon>
        <taxon>Ceraceosorus</taxon>
    </lineage>
</organism>
<dbReference type="PANTHER" id="PTHR23502">
    <property type="entry name" value="MAJOR FACILITATOR SUPERFAMILY"/>
    <property type="match status" value="1"/>
</dbReference>
<keyword evidence="4 6" id="KW-0472">Membrane</keyword>